<dbReference type="Proteomes" id="UP000481153">
    <property type="component" value="Unassembled WGS sequence"/>
</dbReference>
<reference evidence="2 3" key="1">
    <citation type="submission" date="2019-07" db="EMBL/GenBank/DDBJ databases">
        <title>Genomics analysis of Aphanomyces spp. identifies a new class of oomycete effector associated with host adaptation.</title>
        <authorList>
            <person name="Gaulin E."/>
        </authorList>
    </citation>
    <scope>NUCLEOTIDE SEQUENCE [LARGE SCALE GENOMIC DNA]</scope>
    <source>
        <strain evidence="2 3">ATCC 201684</strain>
    </source>
</reference>
<feature type="domain" description="MULE transposase" evidence="1">
    <location>
        <begin position="126"/>
        <end position="226"/>
    </location>
</feature>
<dbReference type="Pfam" id="PF10551">
    <property type="entry name" value="MULE"/>
    <property type="match status" value="1"/>
</dbReference>
<name>A0A6G0XTV3_9STRA</name>
<dbReference type="AlphaFoldDB" id="A0A6G0XTV3"/>
<organism evidence="2 3">
    <name type="scientific">Aphanomyces euteiches</name>
    <dbReference type="NCBI Taxonomy" id="100861"/>
    <lineage>
        <taxon>Eukaryota</taxon>
        <taxon>Sar</taxon>
        <taxon>Stramenopiles</taxon>
        <taxon>Oomycota</taxon>
        <taxon>Saprolegniomycetes</taxon>
        <taxon>Saprolegniales</taxon>
        <taxon>Verrucalvaceae</taxon>
        <taxon>Aphanomyces</taxon>
    </lineage>
</organism>
<dbReference type="EMBL" id="VJMJ01000012">
    <property type="protein sequence ID" value="KAF0744044.1"/>
    <property type="molecule type" value="Genomic_DNA"/>
</dbReference>
<keyword evidence="3" id="KW-1185">Reference proteome</keyword>
<gene>
    <name evidence="2" type="ORF">Ae201684_001677</name>
</gene>
<sequence length="541" mass="61748">MTMTIRAQADALFTHGMTPSQAYKELTKSIVEPKLPSMKKFQNRHRYFRKCEMLENSNPEVMAHLLLNNYYTDEKQETQYFSFGYSIAYGRPSIGYNGPNNPFAVGITTKKLLRQMHRNPTSFMFHWDSTYKINSLSFPVLICGISDKARQFHPVAFYVLGRETEPDYTWAIRELMTIYSVVVGEPLKISYVMSDAARAPALAIQLVKEDVGVEKTLMCFYHCMANVHKFLSGSSIAAKALAFRHIYNLHYSRSEDEMQYHWTVAQEVWLGCQELHRFVSYFKGQWLDSGSSCWQVLHAPSGFPTTNNPCEAFNKIFKDVYTKRQKHGLCATFEILGDMAVAYSTSKAIPFATHSIPSIKLQRRTKRLMDTGPLELFESPFELPAGEVLVRSLVPGQAPSLAYAFQYRLLGSTADEAHAAMGNVASTTSEADLVEAYYYNANTNNVKHEIVCGGNDQPFYGWRVCTLPGSVKYECNYFFKNAYCCHVLCALKIQHKDFLGHPLPERRFQPFADRRQRASQRRILRLRGRARSRVAPALVID</sequence>
<evidence type="ECO:0000313" key="2">
    <source>
        <dbReference type="EMBL" id="KAF0744044.1"/>
    </source>
</evidence>
<accession>A0A6G0XTV3</accession>
<comment type="caution">
    <text evidence="2">The sequence shown here is derived from an EMBL/GenBank/DDBJ whole genome shotgun (WGS) entry which is preliminary data.</text>
</comment>
<evidence type="ECO:0000313" key="3">
    <source>
        <dbReference type="Proteomes" id="UP000481153"/>
    </source>
</evidence>
<dbReference type="PANTHER" id="PTHR33977:SF1">
    <property type="entry name" value="ZINC ION BINDING PROTEIN"/>
    <property type="match status" value="1"/>
</dbReference>
<evidence type="ECO:0000259" key="1">
    <source>
        <dbReference type="Pfam" id="PF10551"/>
    </source>
</evidence>
<protein>
    <recommendedName>
        <fullName evidence="1">MULE transposase domain-containing protein</fullName>
    </recommendedName>
</protein>
<dbReference type="VEuPathDB" id="FungiDB:AeMF1_008771"/>
<dbReference type="InterPro" id="IPR018289">
    <property type="entry name" value="MULE_transposase_dom"/>
</dbReference>
<proteinExistence type="predicted"/>
<dbReference type="PANTHER" id="PTHR33977">
    <property type="entry name" value="ZINC ION BINDING PROTEIN"/>
    <property type="match status" value="1"/>
</dbReference>